<keyword evidence="2" id="KW-1185">Reference proteome</keyword>
<organism evidence="1 2">
    <name type="scientific">Marinicauda salina</name>
    <dbReference type="NCBI Taxonomy" id="2135793"/>
    <lineage>
        <taxon>Bacteria</taxon>
        <taxon>Pseudomonadati</taxon>
        <taxon>Pseudomonadota</taxon>
        <taxon>Alphaproteobacteria</taxon>
        <taxon>Maricaulales</taxon>
        <taxon>Maricaulaceae</taxon>
        <taxon>Marinicauda</taxon>
    </lineage>
</organism>
<proteinExistence type="predicted"/>
<dbReference type="Gene3D" id="1.10.620.20">
    <property type="entry name" value="Ribonucleotide Reductase, subunit A"/>
    <property type="match status" value="1"/>
</dbReference>
<dbReference type="OrthoDB" id="5500270at2"/>
<name>A0A2U2BQY3_9PROT</name>
<dbReference type="InterPro" id="IPR009078">
    <property type="entry name" value="Ferritin-like_SF"/>
</dbReference>
<dbReference type="SUPFAM" id="SSF47240">
    <property type="entry name" value="Ferritin-like"/>
    <property type="match status" value="1"/>
</dbReference>
<sequence>MTALRDLYPMPGIDSHWHVPQEYDAVFDWDFDDGRTTLMHLYQKGKDMQWDALSRIDWDLDLDPGNPMEMPDESVAIYGSDIWAKLTEKEQQELRRHAQAWNISQFLQGEQAALLAASKIVQSVPDLDAKFYAATQVMDEARHVEAYRKLMGKFGVAYPMTDPLMELVNDALRDSRWDVTYLAMQVVIEGLALAAFGTIRDLAQNPLARMVNAYVMEDEARHVAFGRLSLRDYYPELTQAERDEREEFLVDACYLMRDRMTQSGEVYEQLGLPAAECREYADNSEIVKMYRKLLFQRIVPIVKDIGLWGPKIQKAYADMGVLEYAELDPEALQKEDERIAAEIDADSGVDPAQARRDYIHAVAGEAAGHAE</sequence>
<gene>
    <name evidence="1" type="ORF">DDZ18_13270</name>
</gene>
<dbReference type="InterPro" id="IPR025859">
    <property type="entry name" value="AurF/CmlI"/>
</dbReference>
<reference evidence="2" key="1">
    <citation type="submission" date="2018-05" db="EMBL/GenBank/DDBJ databases">
        <authorList>
            <person name="Liu B.-T."/>
        </authorList>
    </citation>
    <scope>NUCLEOTIDE SEQUENCE [LARGE SCALE GENOMIC DNA]</scope>
    <source>
        <strain evidence="2">WD6-1</strain>
    </source>
</reference>
<dbReference type="RefSeq" id="WP_109253890.1">
    <property type="nucleotide sequence ID" value="NZ_QEXV01000007.1"/>
</dbReference>
<dbReference type="InterPro" id="IPR012348">
    <property type="entry name" value="RNR-like"/>
</dbReference>
<evidence type="ECO:0000313" key="1">
    <source>
        <dbReference type="EMBL" id="PWE16388.1"/>
    </source>
</evidence>
<dbReference type="Proteomes" id="UP000245168">
    <property type="component" value="Unassembled WGS sequence"/>
</dbReference>
<dbReference type="AlphaFoldDB" id="A0A2U2BQY3"/>
<evidence type="ECO:0000313" key="2">
    <source>
        <dbReference type="Proteomes" id="UP000245168"/>
    </source>
</evidence>
<accession>A0A2U2BQY3</accession>
<dbReference type="CDD" id="cd00657">
    <property type="entry name" value="Ferritin_like"/>
    <property type="match status" value="1"/>
</dbReference>
<dbReference type="EMBL" id="QEXV01000007">
    <property type="protein sequence ID" value="PWE16388.1"/>
    <property type="molecule type" value="Genomic_DNA"/>
</dbReference>
<dbReference type="Pfam" id="PF11583">
    <property type="entry name" value="AurF"/>
    <property type="match status" value="1"/>
</dbReference>
<dbReference type="GO" id="GO:0016491">
    <property type="term" value="F:oxidoreductase activity"/>
    <property type="evidence" value="ECO:0007669"/>
    <property type="project" value="InterPro"/>
</dbReference>
<comment type="caution">
    <text evidence="1">The sequence shown here is derived from an EMBL/GenBank/DDBJ whole genome shotgun (WGS) entry which is preliminary data.</text>
</comment>
<protein>
    <submittedName>
        <fullName evidence="1">Aminobenzoate oxygenase</fullName>
    </submittedName>
</protein>